<evidence type="ECO:0008006" key="3">
    <source>
        <dbReference type="Google" id="ProtNLM"/>
    </source>
</evidence>
<reference evidence="1" key="1">
    <citation type="journal article" date="2022" name="Cell">
        <title>Design, construction, and in vivo augmentation of a complex gut microbiome.</title>
        <authorList>
            <person name="Cheng A.G."/>
            <person name="Ho P.Y."/>
            <person name="Aranda-Diaz A."/>
            <person name="Jain S."/>
            <person name="Yu F.B."/>
            <person name="Meng X."/>
            <person name="Wang M."/>
            <person name="Iakiviak M."/>
            <person name="Nagashima K."/>
            <person name="Zhao A."/>
            <person name="Murugkar P."/>
            <person name="Patil A."/>
            <person name="Atabakhsh K."/>
            <person name="Weakley A."/>
            <person name="Yan J."/>
            <person name="Brumbaugh A.R."/>
            <person name="Higginbottom S."/>
            <person name="Dimas A."/>
            <person name="Shiver A.L."/>
            <person name="Deutschbauer A."/>
            <person name="Neff N."/>
            <person name="Sonnenburg J.L."/>
            <person name="Huang K.C."/>
            <person name="Fischbach M.A."/>
        </authorList>
    </citation>
    <scope>NUCLEOTIDE SEQUENCE</scope>
    <source>
        <strain evidence="1">JC50</strain>
    </source>
</reference>
<accession>A0ABY5V586</accession>
<keyword evidence="2" id="KW-1185">Reference proteome</keyword>
<sequence>MNQQEFNLDFDAFVRSFVQNRDTSFAFLLGAGASITSGIPSADDCIWDWKRMIYCSSQSSIPPFIDPKSDTCKDIIQKWLDSQGKFLPAGDLKEYSFYAEEALPIEGDRVKYFEHLA</sequence>
<protein>
    <recommendedName>
        <fullName evidence="3">Deacetylase sirtuin-type domain-containing protein</fullName>
    </recommendedName>
</protein>
<evidence type="ECO:0000313" key="2">
    <source>
        <dbReference type="Proteomes" id="UP001058267"/>
    </source>
</evidence>
<proteinExistence type="predicted"/>
<name>A0ABY5V586_9BACT</name>
<gene>
    <name evidence="1" type="ORF">NQ519_13035</name>
</gene>
<dbReference type="Proteomes" id="UP001058267">
    <property type="component" value="Chromosome"/>
</dbReference>
<evidence type="ECO:0000313" key="1">
    <source>
        <dbReference type="EMBL" id="UWN64662.1"/>
    </source>
</evidence>
<dbReference type="EMBL" id="CP102252">
    <property type="protein sequence ID" value="UWN64662.1"/>
    <property type="molecule type" value="Genomic_DNA"/>
</dbReference>
<dbReference type="RefSeq" id="WP_227901096.1">
    <property type="nucleotide sequence ID" value="NZ_CP102252.1"/>
</dbReference>
<organism evidence="1 2">
    <name type="scientific">Alistipes senegalensis JC50</name>
    <dbReference type="NCBI Taxonomy" id="1033732"/>
    <lineage>
        <taxon>Bacteria</taxon>
        <taxon>Pseudomonadati</taxon>
        <taxon>Bacteroidota</taxon>
        <taxon>Bacteroidia</taxon>
        <taxon>Bacteroidales</taxon>
        <taxon>Rikenellaceae</taxon>
        <taxon>Alistipes</taxon>
    </lineage>
</organism>